<organism evidence="2 3">
    <name type="scientific">Paenibacillus anseongense</name>
    <dbReference type="NCBI Taxonomy" id="2682845"/>
    <lineage>
        <taxon>Bacteria</taxon>
        <taxon>Bacillati</taxon>
        <taxon>Bacillota</taxon>
        <taxon>Bacilli</taxon>
        <taxon>Bacillales</taxon>
        <taxon>Paenibacillaceae</taxon>
        <taxon>Paenibacillus</taxon>
    </lineage>
</organism>
<dbReference type="InterPro" id="IPR001173">
    <property type="entry name" value="Glyco_trans_2-like"/>
</dbReference>
<feature type="domain" description="Glycosyltransferase 2-like" evidence="1">
    <location>
        <begin position="103"/>
        <end position="191"/>
    </location>
</feature>
<dbReference type="Gene3D" id="3.90.550.10">
    <property type="entry name" value="Spore Coat Polysaccharide Biosynthesis Protein SpsA, Chain A"/>
    <property type="match status" value="1"/>
</dbReference>
<gene>
    <name evidence="2" type="ORF">GON05_23920</name>
</gene>
<proteinExistence type="predicted"/>
<accession>A0ABW9UGY9</accession>
<dbReference type="PANTHER" id="PTHR43630">
    <property type="entry name" value="POLY-BETA-1,6-N-ACETYL-D-GLUCOSAMINE SYNTHASE"/>
    <property type="match status" value="1"/>
</dbReference>
<dbReference type="Pfam" id="PF13432">
    <property type="entry name" value="TPR_16"/>
    <property type="match status" value="1"/>
</dbReference>
<keyword evidence="3" id="KW-1185">Reference proteome</keyword>
<dbReference type="SUPFAM" id="SSF53448">
    <property type="entry name" value="Nucleotide-diphospho-sugar transferases"/>
    <property type="match status" value="1"/>
</dbReference>
<dbReference type="PANTHER" id="PTHR43630:SF2">
    <property type="entry name" value="GLYCOSYLTRANSFERASE"/>
    <property type="match status" value="1"/>
</dbReference>
<name>A0ABW9UGY9_9BACL</name>
<dbReference type="CDD" id="cd02511">
    <property type="entry name" value="Beta4Glucosyltransferase"/>
    <property type="match status" value="1"/>
</dbReference>
<dbReference type="Proteomes" id="UP000467637">
    <property type="component" value="Unassembled WGS sequence"/>
</dbReference>
<evidence type="ECO:0000259" key="1">
    <source>
        <dbReference type="Pfam" id="PF00535"/>
    </source>
</evidence>
<dbReference type="Pfam" id="PF00535">
    <property type="entry name" value="Glycos_transf_2"/>
    <property type="match status" value="1"/>
</dbReference>
<reference evidence="2 3" key="1">
    <citation type="submission" date="2019-12" db="EMBL/GenBank/DDBJ databases">
        <authorList>
            <person name="Huq M.A."/>
        </authorList>
    </citation>
    <scope>NUCLEOTIDE SEQUENCE [LARGE SCALE GENOMIC DNA]</scope>
    <source>
        <strain evidence="2 3">MAH-34</strain>
    </source>
</reference>
<dbReference type="InterPro" id="IPR029044">
    <property type="entry name" value="Nucleotide-diphossugar_trans"/>
</dbReference>
<protein>
    <submittedName>
        <fullName evidence="2">Glycosyltransferase</fullName>
    </submittedName>
</protein>
<comment type="caution">
    <text evidence="2">The sequence shown here is derived from an EMBL/GenBank/DDBJ whole genome shotgun (WGS) entry which is preliminary data.</text>
</comment>
<evidence type="ECO:0000313" key="3">
    <source>
        <dbReference type="Proteomes" id="UP000467637"/>
    </source>
</evidence>
<sequence>MMKQMKPSVSELLKQRNYKEAELAAKEHIRANSLAAQNWVYLGEALMHQGYGSASTKAFYRAWLLDPEATWVVPVLDALKEIPAGDERVDIEGLLHVRKVTVSAGIITYNMENTIERCLDSLQGAVDEIVLIDCSTDRTAELASQYPNVTIIPFVWVDDFAAARNEGLRHMKSDWVFWMDADEHLVKEDVNAIREAAGLYHQTAIPAILCLWQINSIQNHINHNFSQARLFPLGKGLKYWGRVHEQVGTQSGVYNLEAQRFKVKVRVLHDGYEPSVMKNKQKIERNLKLLYRMVQEGPDDPAAWFYLGRDLIGAGKELEAIEALLEAERRALAQPLFGRLLDVYKYLMEISYHRKEWEHALMYSTKALSHHPDFPDAHYMIAQVRIKQADQLYTEAEAGMRRAREAFHSFRHMVSPEHEIGEWKVDLALAEIAQRAGKPSAAKAIYKQTLKQYPQTAGLISKKLAAIDAERKRLNQQSE</sequence>
<dbReference type="SUPFAM" id="SSF48452">
    <property type="entry name" value="TPR-like"/>
    <property type="match status" value="1"/>
</dbReference>
<dbReference type="RefSeq" id="WP_157322589.1">
    <property type="nucleotide sequence ID" value="NZ_WSEM01000020.1"/>
</dbReference>
<dbReference type="EMBL" id="WSEM01000020">
    <property type="protein sequence ID" value="MVQ37675.1"/>
    <property type="molecule type" value="Genomic_DNA"/>
</dbReference>
<dbReference type="InterPro" id="IPR011990">
    <property type="entry name" value="TPR-like_helical_dom_sf"/>
</dbReference>
<dbReference type="Gene3D" id="1.25.40.10">
    <property type="entry name" value="Tetratricopeptide repeat domain"/>
    <property type="match status" value="1"/>
</dbReference>
<evidence type="ECO:0000313" key="2">
    <source>
        <dbReference type="EMBL" id="MVQ37675.1"/>
    </source>
</evidence>